<reference evidence="2 3" key="1">
    <citation type="journal article" date="2016" name="BMC Genomics">
        <title>Comparative genomics reveals Cyclospora cayetanensis possesses coccidia-like metabolism and invasion components but unique surface antigens.</title>
        <authorList>
            <person name="Liu S."/>
            <person name="Wang L."/>
            <person name="Zheng H."/>
            <person name="Xu Z."/>
            <person name="Roellig D.M."/>
            <person name="Li N."/>
            <person name="Frace M.A."/>
            <person name="Tang K."/>
            <person name="Arrowood M.J."/>
            <person name="Moss D.M."/>
            <person name="Zhang L."/>
            <person name="Feng Y."/>
            <person name="Xiao L."/>
        </authorList>
    </citation>
    <scope>NUCLEOTIDE SEQUENCE [LARGE SCALE GENOMIC DNA]</scope>
    <source>
        <strain evidence="2 3">CHN_HEN01</strain>
    </source>
</reference>
<comment type="caution">
    <text evidence="2">The sequence shown here is derived from an EMBL/GenBank/DDBJ whole genome shotgun (WGS) entry which is preliminary data.</text>
</comment>
<feature type="compositionally biased region" description="Basic and acidic residues" evidence="1">
    <location>
        <begin position="8"/>
        <end position="34"/>
    </location>
</feature>
<proteinExistence type="predicted"/>
<dbReference type="InParanoid" id="A0A1D3CSA5"/>
<dbReference type="VEuPathDB" id="ToxoDB:cyc_07397"/>
<keyword evidence="3" id="KW-1185">Reference proteome</keyword>
<sequence length="160" mass="17992">MSAGCSTSRREGTRDDCRALPMKERRGTGGQREEESVRKLLLSFLRLPASEAFPGRSQVSCRAVAGGAPEEYLGWGAPRQRISTEKKTVFRIGEEAGAHKSCFRGSFFQWAGGNNRKDGQCGTPCRTRPCLRLRLLHAGLQKPLWQHLSYAIRRAYFFKQ</sequence>
<accession>A0A1D3CSA5</accession>
<feature type="region of interest" description="Disordered" evidence="1">
    <location>
        <begin position="1"/>
        <end position="34"/>
    </location>
</feature>
<gene>
    <name evidence="2" type="ORF">cyc_07397</name>
</gene>
<evidence type="ECO:0000256" key="1">
    <source>
        <dbReference type="SAM" id="MobiDB-lite"/>
    </source>
</evidence>
<protein>
    <submittedName>
        <fullName evidence="2">Uncharacterized protein</fullName>
    </submittedName>
</protein>
<evidence type="ECO:0000313" key="2">
    <source>
        <dbReference type="EMBL" id="OEH74073.1"/>
    </source>
</evidence>
<dbReference type="AlphaFoldDB" id="A0A1D3CSA5"/>
<name>A0A1D3CSA5_9EIME</name>
<dbReference type="Proteomes" id="UP000095192">
    <property type="component" value="Unassembled WGS sequence"/>
</dbReference>
<dbReference type="EMBL" id="JROU02002140">
    <property type="protein sequence ID" value="OEH74073.1"/>
    <property type="molecule type" value="Genomic_DNA"/>
</dbReference>
<organism evidence="2 3">
    <name type="scientific">Cyclospora cayetanensis</name>
    <dbReference type="NCBI Taxonomy" id="88456"/>
    <lineage>
        <taxon>Eukaryota</taxon>
        <taxon>Sar</taxon>
        <taxon>Alveolata</taxon>
        <taxon>Apicomplexa</taxon>
        <taxon>Conoidasida</taxon>
        <taxon>Coccidia</taxon>
        <taxon>Eucoccidiorida</taxon>
        <taxon>Eimeriorina</taxon>
        <taxon>Eimeriidae</taxon>
        <taxon>Cyclospora</taxon>
    </lineage>
</organism>
<evidence type="ECO:0000313" key="3">
    <source>
        <dbReference type="Proteomes" id="UP000095192"/>
    </source>
</evidence>